<accession>A0AAE4MJ95</accession>
<dbReference type="RefSeq" id="WP_338099062.1">
    <property type="nucleotide sequence ID" value="NZ_JAWDKD010000009.1"/>
</dbReference>
<dbReference type="EMBL" id="JAWDKD010000009">
    <property type="protein sequence ID" value="MDV0446657.1"/>
    <property type="molecule type" value="Genomic_DNA"/>
</dbReference>
<evidence type="ECO:0000313" key="3">
    <source>
        <dbReference type="Proteomes" id="UP001271789"/>
    </source>
</evidence>
<evidence type="ECO:0000259" key="1">
    <source>
        <dbReference type="Pfam" id="PF13274"/>
    </source>
</evidence>
<comment type="caution">
    <text evidence="2">The sequence shown here is derived from an EMBL/GenBank/DDBJ whole genome shotgun (WGS) entry which is preliminary data.</text>
</comment>
<protein>
    <recommendedName>
        <fullName evidence="1">Antitoxin SocA-like Panacea domain-containing protein</fullName>
    </recommendedName>
</protein>
<keyword evidence="3" id="KW-1185">Reference proteome</keyword>
<dbReference type="AlphaFoldDB" id="A0AAE4MJ95"/>
<proteinExistence type="predicted"/>
<dbReference type="InterPro" id="IPR025272">
    <property type="entry name" value="SocA_Panacea"/>
</dbReference>
<sequence>MKSAIDIGKWFVSQKLDTPQNTLDGNIKLQKLLFFAQLIHLKRNNTLLFEECFLAFTNGPVVESVRLSYKENYDLFGTECVYDDTELESLILTNEIFGDSEAIELVEISHHSPAWRKYYEKSIQGNYHDKCLSLIPYSDFQKEMEMIDNVLFAHEYQKEGVKSDF</sequence>
<dbReference type="Proteomes" id="UP001271789">
    <property type="component" value="Unassembled WGS sequence"/>
</dbReference>
<gene>
    <name evidence="2" type="ORF">MsAg5_05070</name>
</gene>
<dbReference type="Pfam" id="PF13274">
    <property type="entry name" value="SocA_Panacea"/>
    <property type="match status" value="1"/>
</dbReference>
<reference evidence="2" key="1">
    <citation type="submission" date="2023-06" db="EMBL/GenBank/DDBJ databases">
        <title>Genome sequence of Methanosarcinaceae archaeon Ag5.</title>
        <authorList>
            <person name="Protasov E."/>
            <person name="Platt K."/>
            <person name="Poehlein A."/>
            <person name="Daniel R."/>
            <person name="Brune A."/>
        </authorList>
    </citation>
    <scope>NUCLEOTIDE SEQUENCE</scope>
    <source>
        <strain evidence="2">Ag5</strain>
    </source>
</reference>
<name>A0AAE4MJ95_9EURY</name>
<evidence type="ECO:0000313" key="2">
    <source>
        <dbReference type="EMBL" id="MDV0446657.1"/>
    </source>
</evidence>
<organism evidence="2 3">
    <name type="scientific">Methanolapillus africanus</name>
    <dbReference type="NCBI Taxonomy" id="3028297"/>
    <lineage>
        <taxon>Archaea</taxon>
        <taxon>Methanobacteriati</taxon>
        <taxon>Methanobacteriota</taxon>
        <taxon>Stenosarchaea group</taxon>
        <taxon>Methanomicrobia</taxon>
        <taxon>Methanosarcinales</taxon>
        <taxon>Methanosarcinaceae</taxon>
        <taxon>Methanolapillus</taxon>
    </lineage>
</organism>
<feature type="domain" description="Antitoxin SocA-like Panacea" evidence="1">
    <location>
        <begin position="29"/>
        <end position="115"/>
    </location>
</feature>